<dbReference type="STRING" id="742152.A0A2H3J3U7"/>
<feature type="active site" evidence="3">
    <location>
        <position position="105"/>
    </location>
</feature>
<protein>
    <submittedName>
        <fullName evidence="7">Acid protease</fullName>
    </submittedName>
</protein>
<dbReference type="CDD" id="cd05471">
    <property type="entry name" value="pepsin_like"/>
    <property type="match status" value="1"/>
</dbReference>
<dbReference type="PROSITE" id="PS00141">
    <property type="entry name" value="ASP_PROTEASE"/>
    <property type="match status" value="2"/>
</dbReference>
<feature type="active site" evidence="3">
    <location>
        <position position="283"/>
    </location>
</feature>
<dbReference type="GO" id="GO:0004190">
    <property type="term" value="F:aspartic-type endopeptidase activity"/>
    <property type="evidence" value="ECO:0007669"/>
    <property type="project" value="UniProtKB-KW"/>
</dbReference>
<dbReference type="OrthoDB" id="660550at2759"/>
<proteinExistence type="inferred from homology"/>
<evidence type="ECO:0000256" key="4">
    <source>
        <dbReference type="RuleBase" id="RU000454"/>
    </source>
</evidence>
<dbReference type="Proteomes" id="UP000218811">
    <property type="component" value="Unassembled WGS sequence"/>
</dbReference>
<dbReference type="PANTHER" id="PTHR47966">
    <property type="entry name" value="BETA-SITE APP-CLEAVING ENZYME, ISOFORM A-RELATED"/>
    <property type="match status" value="1"/>
</dbReference>
<organism evidence="7 8">
    <name type="scientific">Wolfiporia cocos (strain MD-104)</name>
    <name type="common">Brown rot fungus</name>
    <dbReference type="NCBI Taxonomy" id="742152"/>
    <lineage>
        <taxon>Eukaryota</taxon>
        <taxon>Fungi</taxon>
        <taxon>Dikarya</taxon>
        <taxon>Basidiomycota</taxon>
        <taxon>Agaricomycotina</taxon>
        <taxon>Agaricomycetes</taxon>
        <taxon>Polyporales</taxon>
        <taxon>Phaeolaceae</taxon>
        <taxon>Wolfiporia</taxon>
    </lineage>
</organism>
<comment type="similarity">
    <text evidence="1 4">Belongs to the peptidase A1 family.</text>
</comment>
<keyword evidence="4" id="KW-0378">Hydrolase</keyword>
<keyword evidence="2 4" id="KW-0064">Aspartyl protease</keyword>
<dbReference type="EMBL" id="KB467898">
    <property type="protein sequence ID" value="PCH36920.1"/>
    <property type="molecule type" value="Genomic_DNA"/>
</dbReference>
<keyword evidence="4 7" id="KW-0645">Protease</keyword>
<dbReference type="InterPro" id="IPR001969">
    <property type="entry name" value="Aspartic_peptidase_AS"/>
</dbReference>
<evidence type="ECO:0000313" key="8">
    <source>
        <dbReference type="Proteomes" id="UP000218811"/>
    </source>
</evidence>
<evidence type="ECO:0000256" key="1">
    <source>
        <dbReference type="ARBA" id="ARBA00007447"/>
    </source>
</evidence>
<dbReference type="GO" id="GO:0006508">
    <property type="term" value="P:proteolysis"/>
    <property type="evidence" value="ECO:0007669"/>
    <property type="project" value="UniProtKB-KW"/>
</dbReference>
<keyword evidence="8" id="KW-1185">Reference proteome</keyword>
<feature type="domain" description="Peptidase A1" evidence="6">
    <location>
        <begin position="87"/>
        <end position="409"/>
    </location>
</feature>
<dbReference type="Gene3D" id="2.40.70.10">
    <property type="entry name" value="Acid Proteases"/>
    <property type="match status" value="2"/>
</dbReference>
<sequence length="419" mass="44042">MLASLSVVLLGALSVSASPAVVRNTSPISLPIARRLNLAQGASIKEYDNARIQAMFTQPTRKNTRRSAAAAVLPRFDVSVTNGAVEYTATVGVGDPATDYTLIVDTGSSNTWVGADKAYVKTSTSEATGVEVEVEYGSGEFEGEEYLDTVTLASGYAITSQSIGVASSSEGFDGVDGILGIGPYDLTCGTLSNGDCIDTVTQNAYSQGLISVEEIGISFEPTTSESVTNGQLDFGGTDSSRYTGDITYTAITSTSPASEYVGITQSISYNGETILSDAAGIVDTGTTLLYLPSSAYDSYISATGATYDDTTGLIKFTTTQYDDLQPLDFTIGGATYSFTANAQIWPRSMSDLGPLQLNTYIGGESDAIYGIVSDLGSSAETGFEFIDGYVWLERFYFVYNSGSSEVGFATTSYTDATTN</sequence>
<evidence type="ECO:0000313" key="7">
    <source>
        <dbReference type="EMBL" id="PCH36920.1"/>
    </source>
</evidence>
<dbReference type="PRINTS" id="PR00792">
    <property type="entry name" value="PEPSIN"/>
</dbReference>
<gene>
    <name evidence="7" type="ORF">WOLCODRAFT_146462</name>
</gene>
<dbReference type="AlphaFoldDB" id="A0A2H3J3U7"/>
<dbReference type="InterPro" id="IPR001461">
    <property type="entry name" value="Aspartic_peptidase_A1"/>
</dbReference>
<dbReference type="Pfam" id="PF00026">
    <property type="entry name" value="Asp"/>
    <property type="match status" value="1"/>
</dbReference>
<evidence type="ECO:0000256" key="2">
    <source>
        <dbReference type="ARBA" id="ARBA00022750"/>
    </source>
</evidence>
<dbReference type="OMA" id="AVEYTMT"/>
<dbReference type="SUPFAM" id="SSF50630">
    <property type="entry name" value="Acid proteases"/>
    <property type="match status" value="1"/>
</dbReference>
<dbReference type="InterPro" id="IPR034164">
    <property type="entry name" value="Pepsin-like_dom"/>
</dbReference>
<evidence type="ECO:0000256" key="3">
    <source>
        <dbReference type="PIRSR" id="PIRSR601461-1"/>
    </source>
</evidence>
<evidence type="ECO:0000259" key="6">
    <source>
        <dbReference type="PROSITE" id="PS51767"/>
    </source>
</evidence>
<feature type="signal peptide" evidence="5">
    <location>
        <begin position="1"/>
        <end position="17"/>
    </location>
</feature>
<accession>A0A2H3J3U7</accession>
<keyword evidence="5" id="KW-0732">Signal</keyword>
<feature type="chain" id="PRO_5013910803" evidence="5">
    <location>
        <begin position="18"/>
        <end position="419"/>
    </location>
</feature>
<dbReference type="InterPro" id="IPR021109">
    <property type="entry name" value="Peptidase_aspartic_dom_sf"/>
</dbReference>
<reference evidence="7 8" key="1">
    <citation type="journal article" date="2012" name="Science">
        <title>The Paleozoic origin of enzymatic lignin decomposition reconstructed from 31 fungal genomes.</title>
        <authorList>
            <person name="Floudas D."/>
            <person name="Binder M."/>
            <person name="Riley R."/>
            <person name="Barry K."/>
            <person name="Blanchette R.A."/>
            <person name="Henrissat B."/>
            <person name="Martinez A.T."/>
            <person name="Otillar R."/>
            <person name="Spatafora J.W."/>
            <person name="Yadav J.S."/>
            <person name="Aerts A."/>
            <person name="Benoit I."/>
            <person name="Boyd A."/>
            <person name="Carlson A."/>
            <person name="Copeland A."/>
            <person name="Coutinho P.M."/>
            <person name="de Vries R.P."/>
            <person name="Ferreira P."/>
            <person name="Findley K."/>
            <person name="Foster B."/>
            <person name="Gaskell J."/>
            <person name="Glotzer D."/>
            <person name="Gorecki P."/>
            <person name="Heitman J."/>
            <person name="Hesse C."/>
            <person name="Hori C."/>
            <person name="Igarashi K."/>
            <person name="Jurgens J.A."/>
            <person name="Kallen N."/>
            <person name="Kersten P."/>
            <person name="Kohler A."/>
            <person name="Kuees U."/>
            <person name="Kumar T.K.A."/>
            <person name="Kuo A."/>
            <person name="LaButti K."/>
            <person name="Larrondo L.F."/>
            <person name="Lindquist E."/>
            <person name="Ling A."/>
            <person name="Lombard V."/>
            <person name="Lucas S."/>
            <person name="Lundell T."/>
            <person name="Martin R."/>
            <person name="McLaughlin D.J."/>
            <person name="Morgenstern I."/>
            <person name="Morin E."/>
            <person name="Murat C."/>
            <person name="Nagy L.G."/>
            <person name="Nolan M."/>
            <person name="Ohm R.A."/>
            <person name="Patyshakuliyeva A."/>
            <person name="Rokas A."/>
            <person name="Ruiz-Duenas F.J."/>
            <person name="Sabat G."/>
            <person name="Salamov A."/>
            <person name="Samejima M."/>
            <person name="Schmutz J."/>
            <person name="Slot J.C."/>
            <person name="St John F."/>
            <person name="Stenlid J."/>
            <person name="Sun H."/>
            <person name="Sun S."/>
            <person name="Syed K."/>
            <person name="Tsang A."/>
            <person name="Wiebenga A."/>
            <person name="Young D."/>
            <person name="Pisabarro A."/>
            <person name="Eastwood D.C."/>
            <person name="Martin F."/>
            <person name="Cullen D."/>
            <person name="Grigoriev I.V."/>
            <person name="Hibbett D.S."/>
        </authorList>
    </citation>
    <scope>NUCLEOTIDE SEQUENCE [LARGE SCALE GENOMIC DNA]</scope>
    <source>
        <strain evidence="7 8">MD-104</strain>
    </source>
</reference>
<name>A0A2H3J3U7_WOLCO</name>
<evidence type="ECO:0000256" key="5">
    <source>
        <dbReference type="SAM" id="SignalP"/>
    </source>
</evidence>
<dbReference type="InterPro" id="IPR033121">
    <property type="entry name" value="PEPTIDASE_A1"/>
</dbReference>
<dbReference type="PROSITE" id="PS51767">
    <property type="entry name" value="PEPTIDASE_A1"/>
    <property type="match status" value="1"/>
</dbReference>
<dbReference type="PANTHER" id="PTHR47966:SF51">
    <property type="entry name" value="BETA-SITE APP-CLEAVING ENZYME, ISOFORM A-RELATED"/>
    <property type="match status" value="1"/>
</dbReference>